<dbReference type="SUPFAM" id="SSF89260">
    <property type="entry name" value="Collagen-binding domain"/>
    <property type="match status" value="1"/>
</dbReference>
<accession>A0A518DT04</accession>
<organism evidence="2 3">
    <name type="scientific">Lignipirellula cremea</name>
    <dbReference type="NCBI Taxonomy" id="2528010"/>
    <lineage>
        <taxon>Bacteria</taxon>
        <taxon>Pseudomonadati</taxon>
        <taxon>Planctomycetota</taxon>
        <taxon>Planctomycetia</taxon>
        <taxon>Pirellulales</taxon>
        <taxon>Pirellulaceae</taxon>
        <taxon>Lignipirellula</taxon>
    </lineage>
</organism>
<gene>
    <name evidence="2" type="ORF">Pla8534_27850</name>
</gene>
<dbReference type="KEGG" id="lcre:Pla8534_27850"/>
<proteinExistence type="predicted"/>
<sequence precursor="true">MRDYVFRAVRRLDLSRRLLACVCCLASGWLTAEIEAEEPAAPDPPKIALASPLAIVPGQTTRVVLRGWSLDKATAVRSLASSCQVRLLKQGAAAVPGRQDAKQVGDSQVELEIMTPDDFAGDEASLVVTAPGGTAEILLLVGGTQPIMQEQEPNDGFQQAQQVAVNQIVEGQIHADRNVDVFTFSIEKQGTFQAEVLAARRGSALDGALVLYTERGDIVARSDDALAADPRLAVELSPGRYFLSLSDALDRGGPAHPYRLTLQQ</sequence>
<evidence type="ECO:0000313" key="2">
    <source>
        <dbReference type="EMBL" id="QDU94976.1"/>
    </source>
</evidence>
<keyword evidence="1" id="KW-0732">Signal</keyword>
<name>A0A518DT04_9BACT</name>
<dbReference type="AlphaFoldDB" id="A0A518DT04"/>
<evidence type="ECO:0000256" key="1">
    <source>
        <dbReference type="SAM" id="SignalP"/>
    </source>
</evidence>
<dbReference type="EMBL" id="CP036433">
    <property type="protein sequence ID" value="QDU94976.1"/>
    <property type="molecule type" value="Genomic_DNA"/>
</dbReference>
<feature type="signal peptide" evidence="1">
    <location>
        <begin position="1"/>
        <end position="32"/>
    </location>
</feature>
<evidence type="ECO:0008006" key="4">
    <source>
        <dbReference type="Google" id="ProtNLM"/>
    </source>
</evidence>
<protein>
    <recommendedName>
        <fullName evidence="4">Peptidase C-terminal archaeal/bacterial domain-containing protein</fullName>
    </recommendedName>
</protein>
<dbReference type="OrthoDB" id="247526at2"/>
<reference evidence="2 3" key="1">
    <citation type="submission" date="2019-02" db="EMBL/GenBank/DDBJ databases">
        <title>Deep-cultivation of Planctomycetes and their phenomic and genomic characterization uncovers novel biology.</title>
        <authorList>
            <person name="Wiegand S."/>
            <person name="Jogler M."/>
            <person name="Boedeker C."/>
            <person name="Pinto D."/>
            <person name="Vollmers J."/>
            <person name="Rivas-Marin E."/>
            <person name="Kohn T."/>
            <person name="Peeters S.H."/>
            <person name="Heuer A."/>
            <person name="Rast P."/>
            <person name="Oberbeckmann S."/>
            <person name="Bunk B."/>
            <person name="Jeske O."/>
            <person name="Meyerdierks A."/>
            <person name="Storesund J.E."/>
            <person name="Kallscheuer N."/>
            <person name="Luecker S."/>
            <person name="Lage O.M."/>
            <person name="Pohl T."/>
            <person name="Merkel B.J."/>
            <person name="Hornburger P."/>
            <person name="Mueller R.-W."/>
            <person name="Bruemmer F."/>
            <person name="Labrenz M."/>
            <person name="Spormann A.M."/>
            <person name="Op den Camp H."/>
            <person name="Overmann J."/>
            <person name="Amann R."/>
            <person name="Jetten M.S.M."/>
            <person name="Mascher T."/>
            <person name="Medema M.H."/>
            <person name="Devos D.P."/>
            <person name="Kaster A.-K."/>
            <person name="Ovreas L."/>
            <person name="Rohde M."/>
            <person name="Galperin M.Y."/>
            <person name="Jogler C."/>
        </authorList>
    </citation>
    <scope>NUCLEOTIDE SEQUENCE [LARGE SCALE GENOMIC DNA]</scope>
    <source>
        <strain evidence="2 3">Pla85_3_4</strain>
    </source>
</reference>
<feature type="chain" id="PRO_5021889465" description="Peptidase C-terminal archaeal/bacterial domain-containing protein" evidence="1">
    <location>
        <begin position="33"/>
        <end position="264"/>
    </location>
</feature>
<evidence type="ECO:0000313" key="3">
    <source>
        <dbReference type="Proteomes" id="UP000317648"/>
    </source>
</evidence>
<dbReference type="Gene3D" id="2.60.120.380">
    <property type="match status" value="1"/>
</dbReference>
<dbReference type="Proteomes" id="UP000317648">
    <property type="component" value="Chromosome"/>
</dbReference>
<dbReference type="RefSeq" id="WP_145053764.1">
    <property type="nucleotide sequence ID" value="NZ_CP036433.1"/>
</dbReference>
<keyword evidence="3" id="KW-1185">Reference proteome</keyword>